<dbReference type="EMBL" id="FLOC01000002">
    <property type="protein sequence ID" value="SBS26885.1"/>
    <property type="molecule type" value="Genomic_DNA"/>
</dbReference>
<dbReference type="Gene3D" id="2.70.20.10">
    <property type="entry name" value="Topoisomerase I, domain 3"/>
    <property type="match status" value="1"/>
</dbReference>
<evidence type="ECO:0000256" key="3">
    <source>
        <dbReference type="ARBA" id="ARBA00022723"/>
    </source>
</evidence>
<feature type="binding site" evidence="8">
    <location>
        <position position="103"/>
    </location>
    <ligand>
        <name>Mg(2+)</name>
        <dbReference type="ChEBI" id="CHEBI:18420"/>
        <label>2</label>
    </ligand>
</feature>
<dbReference type="InterPro" id="IPR013825">
    <property type="entry name" value="Topo_IA_cen_sub2"/>
</dbReference>
<dbReference type="InterPro" id="IPR005738">
    <property type="entry name" value="TopoIII"/>
</dbReference>
<feature type="site" description="Interaction with DNA" evidence="8">
    <location>
        <position position="178"/>
    </location>
</feature>
<feature type="binding site" evidence="8">
    <location>
        <position position="103"/>
    </location>
    <ligand>
        <name>Mg(2+)</name>
        <dbReference type="ChEBI" id="CHEBI:18420"/>
        <label>1</label>
        <note>catalytic</note>
    </ligand>
</feature>
<evidence type="ECO:0000256" key="7">
    <source>
        <dbReference type="ARBA" id="ARBA00023235"/>
    </source>
</evidence>
<evidence type="ECO:0000259" key="11">
    <source>
        <dbReference type="PROSITE" id="PS52039"/>
    </source>
</evidence>
<feature type="compositionally biased region" description="Basic residues" evidence="9">
    <location>
        <begin position="619"/>
        <end position="629"/>
    </location>
</feature>
<dbReference type="InterPro" id="IPR000380">
    <property type="entry name" value="Topo_IA"/>
</dbReference>
<dbReference type="RefSeq" id="WP_067204928.1">
    <property type="nucleotide sequence ID" value="NZ_FLOC01000002.1"/>
</dbReference>
<dbReference type="SMART" id="SM00436">
    <property type="entry name" value="TOP1Bc"/>
    <property type="match status" value="1"/>
</dbReference>
<accession>A0A1A8T6Y1</accession>
<evidence type="ECO:0000259" key="10">
    <source>
        <dbReference type="PROSITE" id="PS50880"/>
    </source>
</evidence>
<feature type="binding site" evidence="8">
    <location>
        <position position="105"/>
    </location>
    <ligand>
        <name>Mg(2+)</name>
        <dbReference type="ChEBI" id="CHEBI:18420"/>
        <label>2</label>
    </ligand>
</feature>
<gene>
    <name evidence="12" type="primary">topB_1</name>
    <name evidence="8" type="synonym">topB</name>
    <name evidence="12" type="ORF">MAQ5080_00650</name>
</gene>
<dbReference type="GO" id="GO:0006281">
    <property type="term" value="P:DNA repair"/>
    <property type="evidence" value="ECO:0007669"/>
    <property type="project" value="TreeGrafter"/>
</dbReference>
<dbReference type="PRINTS" id="PR00417">
    <property type="entry name" value="PRTPISMRASEI"/>
</dbReference>
<dbReference type="InterPro" id="IPR003602">
    <property type="entry name" value="Topo_IA_DNA-bd_dom"/>
</dbReference>
<proteinExistence type="inferred from homology"/>
<evidence type="ECO:0000256" key="5">
    <source>
        <dbReference type="ARBA" id="ARBA00023029"/>
    </source>
</evidence>
<feature type="region of interest" description="Interaction with DNA" evidence="8">
    <location>
        <begin position="194"/>
        <end position="199"/>
    </location>
</feature>
<dbReference type="OrthoDB" id="9803554at2"/>
<dbReference type="STRING" id="295068.MAQ5080_00650"/>
<dbReference type="Gene3D" id="3.40.50.140">
    <property type="match status" value="1"/>
</dbReference>
<dbReference type="AlphaFoldDB" id="A0A1A8T6Y1"/>
<evidence type="ECO:0000256" key="8">
    <source>
        <dbReference type="HAMAP-Rule" id="MF_00953"/>
    </source>
</evidence>
<dbReference type="SUPFAM" id="SSF56712">
    <property type="entry name" value="Prokaryotic type I DNA topoisomerase"/>
    <property type="match status" value="1"/>
</dbReference>
<dbReference type="CDD" id="cd03362">
    <property type="entry name" value="TOPRIM_TopoIA_TopoIII"/>
    <property type="match status" value="1"/>
</dbReference>
<feature type="site" description="Interaction with DNA" evidence="8">
    <location>
        <position position="329"/>
    </location>
</feature>
<dbReference type="HAMAP" id="MF_00953">
    <property type="entry name" value="Topoisom_3_prok"/>
    <property type="match status" value="1"/>
</dbReference>
<dbReference type="InterPro" id="IPR023405">
    <property type="entry name" value="Topo_IA_core_domain"/>
</dbReference>
<keyword evidence="5 8" id="KW-0799">Topoisomerase</keyword>
<keyword evidence="7 8" id="KW-0413">Isomerase</keyword>
<feature type="domain" description="Toprim" evidence="10">
    <location>
        <begin position="1"/>
        <end position="134"/>
    </location>
</feature>
<sequence>MILYIAEKPSLARAIASALPTPQKKHDGYIELPNGDCVSWCIGHLLELAEPQDYNPAFKQWNLDHLPIIPNEWQWNPKANTKKQLGVVKKLLKNANQIVHAGDPDREGQLLVDEVLHFAKVPKYKLEQTQRLLISDLTPAAVKKALNKLRSNKEFAALSRSALARSRADWLYGINLTRAYTVKGRQAGYNGVLSVGRVQTPVLGLVVKRDKEREEFVSKDYFQVVAHLETDTQPFQAKWLPSEACAPYQDEEGRVLSQALAENVARRISDKPATVKEFNKTPKKQNAPLPYNLSALQIDAAKAFGMNAQKVLDTCQALYERHQMITYPRSDCRYLPTEQFSQANGIVSKLKGLELNFQAAAQQADPSLKSKAWNDKQVGAHHAIIPTQQLTAFNKLNNDEKKIFELVARQYLLQFMPAYEYLATKILVEIEGGLFSAQGVSILKQGWKALMPPSKKEEPVLPQLVVGQQLHCQRGEVLAKQTTPPDAFTDATLLAAMTGISRFVSDKAIKAILKETDGLGTEATRAGIIELLFKRSFLQREGKQIHATATGRALIEALPESATVPDMTAKWEAMLNDISHNALPYQQFMGELSQALEQLISGARQGSMSNFANLPKAPAKTHFKRKRRSSQSSSQTRPKRRTPSKGKATG</sequence>
<feature type="site" description="Interaction with DNA" evidence="8">
    <location>
        <position position="185"/>
    </location>
</feature>
<dbReference type="PROSITE" id="PS00396">
    <property type="entry name" value="TOPO_IA_1"/>
    <property type="match status" value="1"/>
</dbReference>
<dbReference type="SMART" id="SM00493">
    <property type="entry name" value="TOPRIM"/>
    <property type="match status" value="1"/>
</dbReference>
<name>A0A1A8T6Y1_9GAMM</name>
<keyword evidence="4 8" id="KW-0460">Magnesium</keyword>
<comment type="function">
    <text evidence="8">Releases the supercoiling and torsional tension of DNA, which is introduced during the DNA replication and transcription, by transiently cleaving and rejoining one strand of the DNA duplex. Introduces a single-strand break via transesterification at a target site in duplex DNA. The scissile phosphodiester is attacked by the catalytic tyrosine of the enzyme, resulting in the formation of a DNA-(5'-phosphotyrosyl)-enzyme intermediate and the expulsion of a 3'-OH DNA strand. The free DNA strand then undergoes passage around the unbroken strand, thus removing DNA supercoils. Finally, in the religation step, the DNA 3'-OH attacks the covalent intermediate to expel the active-site tyrosine and restore the DNA phosphodiester backbone.</text>
</comment>
<feature type="active site" description="O-(5'-phospho-DNA)-tyrosine intermediate" evidence="8">
    <location>
        <position position="327"/>
    </location>
</feature>
<dbReference type="InterPro" id="IPR003601">
    <property type="entry name" value="Topo_IA_2"/>
</dbReference>
<dbReference type="InterPro" id="IPR034144">
    <property type="entry name" value="TOPRIM_TopoIII"/>
</dbReference>
<evidence type="ECO:0000313" key="13">
    <source>
        <dbReference type="Proteomes" id="UP000092627"/>
    </source>
</evidence>
<dbReference type="Proteomes" id="UP000092627">
    <property type="component" value="Unassembled WGS sequence"/>
</dbReference>
<keyword evidence="3 8" id="KW-0479">Metal-binding</keyword>
<evidence type="ECO:0000256" key="2">
    <source>
        <dbReference type="ARBA" id="ARBA00009446"/>
    </source>
</evidence>
<dbReference type="NCBIfam" id="TIGR01056">
    <property type="entry name" value="topB"/>
    <property type="match status" value="1"/>
</dbReference>
<dbReference type="PROSITE" id="PS50880">
    <property type="entry name" value="TOPRIM"/>
    <property type="match status" value="1"/>
</dbReference>
<dbReference type="PANTHER" id="PTHR11390:SF21">
    <property type="entry name" value="DNA TOPOISOMERASE 3-ALPHA"/>
    <property type="match status" value="1"/>
</dbReference>
<dbReference type="InterPro" id="IPR013497">
    <property type="entry name" value="Topo_IA_cen"/>
</dbReference>
<feature type="domain" description="Topo IA-type catalytic" evidence="11">
    <location>
        <begin position="155"/>
        <end position="600"/>
    </location>
</feature>
<feature type="binding site" evidence="8">
    <location>
        <position position="7"/>
    </location>
    <ligand>
        <name>Mg(2+)</name>
        <dbReference type="ChEBI" id="CHEBI:18420"/>
        <label>1</label>
        <note>catalytic</note>
    </ligand>
</feature>
<comment type="cofactor">
    <cofactor evidence="8">
        <name>Mg(2+)</name>
        <dbReference type="ChEBI" id="CHEBI:18420"/>
    </cofactor>
    <text evidence="8">Binds two Mg(2+) per subunit.</text>
</comment>
<evidence type="ECO:0000256" key="6">
    <source>
        <dbReference type="ARBA" id="ARBA00023125"/>
    </source>
</evidence>
<evidence type="ECO:0000256" key="1">
    <source>
        <dbReference type="ARBA" id="ARBA00000213"/>
    </source>
</evidence>
<keyword evidence="6 8" id="KW-0238">DNA-binding</keyword>
<comment type="catalytic activity">
    <reaction evidence="1 8">
        <text>ATP-independent breakage of single-stranded DNA, followed by passage and rejoining.</text>
        <dbReference type="EC" id="5.6.2.1"/>
    </reaction>
</comment>
<dbReference type="Pfam" id="PF01131">
    <property type="entry name" value="Topoisom_bac"/>
    <property type="match status" value="1"/>
</dbReference>
<dbReference type="SMART" id="SM00437">
    <property type="entry name" value="TOP1Ac"/>
    <property type="match status" value="1"/>
</dbReference>
<evidence type="ECO:0000313" key="12">
    <source>
        <dbReference type="EMBL" id="SBS26885.1"/>
    </source>
</evidence>
<comment type="similarity">
    <text evidence="2 8">Belongs to the type IA topoisomerase family.</text>
</comment>
<dbReference type="Gene3D" id="1.10.290.10">
    <property type="entry name" value="Topoisomerase I, domain 4"/>
    <property type="match status" value="1"/>
</dbReference>
<dbReference type="NCBIfam" id="NF005829">
    <property type="entry name" value="PRK07726.1"/>
    <property type="match status" value="1"/>
</dbReference>
<dbReference type="GO" id="GO:0043597">
    <property type="term" value="C:cytoplasmic replication fork"/>
    <property type="evidence" value="ECO:0007669"/>
    <property type="project" value="TreeGrafter"/>
</dbReference>
<feature type="site" description="Interaction with DNA" evidence="8">
    <location>
        <position position="170"/>
    </location>
</feature>
<dbReference type="GO" id="GO:0003677">
    <property type="term" value="F:DNA binding"/>
    <property type="evidence" value="ECO:0007669"/>
    <property type="project" value="UniProtKB-KW"/>
</dbReference>
<feature type="region of interest" description="Disordered" evidence="9">
    <location>
        <begin position="610"/>
        <end position="650"/>
    </location>
</feature>
<evidence type="ECO:0000256" key="4">
    <source>
        <dbReference type="ARBA" id="ARBA00022842"/>
    </source>
</evidence>
<dbReference type="Gene3D" id="1.10.460.10">
    <property type="entry name" value="Topoisomerase I, domain 2"/>
    <property type="match status" value="1"/>
</dbReference>
<evidence type="ECO:0000256" key="9">
    <source>
        <dbReference type="SAM" id="MobiDB-lite"/>
    </source>
</evidence>
<organism evidence="12 13">
    <name type="scientific">Marinomonas aquimarina</name>
    <dbReference type="NCBI Taxonomy" id="295068"/>
    <lineage>
        <taxon>Bacteria</taxon>
        <taxon>Pseudomonadati</taxon>
        <taxon>Pseudomonadota</taxon>
        <taxon>Gammaproteobacteria</taxon>
        <taxon>Oceanospirillales</taxon>
        <taxon>Oceanospirillaceae</taxon>
        <taxon>Marinomonas</taxon>
    </lineage>
</organism>
<reference evidence="12 13" key="1">
    <citation type="submission" date="2016-06" db="EMBL/GenBank/DDBJ databases">
        <authorList>
            <person name="Kjaerup R.B."/>
            <person name="Dalgaard T.S."/>
            <person name="Juul-Madsen H.R."/>
        </authorList>
    </citation>
    <scope>NUCLEOTIDE SEQUENCE [LARGE SCALE GENOMIC DNA]</scope>
    <source>
        <strain evidence="12 13">CECT 5080</strain>
    </source>
</reference>
<keyword evidence="13" id="KW-1185">Reference proteome</keyword>
<dbReference type="GO" id="GO:0000287">
    <property type="term" value="F:magnesium ion binding"/>
    <property type="evidence" value="ECO:0007669"/>
    <property type="project" value="UniProtKB-UniRule"/>
</dbReference>
<dbReference type="FunFam" id="1.10.290.10:FF:000004">
    <property type="entry name" value="DNA topoisomerase 3"/>
    <property type="match status" value="1"/>
</dbReference>
<dbReference type="CDD" id="cd00186">
    <property type="entry name" value="TOP1Ac"/>
    <property type="match status" value="1"/>
</dbReference>
<dbReference type="InterPro" id="IPR013824">
    <property type="entry name" value="Topo_IA_cen_sub1"/>
</dbReference>
<dbReference type="Pfam" id="PF01751">
    <property type="entry name" value="Toprim"/>
    <property type="match status" value="1"/>
</dbReference>
<dbReference type="GO" id="GO:0006265">
    <property type="term" value="P:DNA topological change"/>
    <property type="evidence" value="ECO:0007669"/>
    <property type="project" value="UniProtKB-UniRule"/>
</dbReference>
<dbReference type="PANTHER" id="PTHR11390">
    <property type="entry name" value="PROKARYOTIC DNA TOPOISOMERASE"/>
    <property type="match status" value="1"/>
</dbReference>
<dbReference type="GO" id="GO:0006310">
    <property type="term" value="P:DNA recombination"/>
    <property type="evidence" value="ECO:0007669"/>
    <property type="project" value="TreeGrafter"/>
</dbReference>
<dbReference type="InterPro" id="IPR013826">
    <property type="entry name" value="Topo_IA_cen_sub3"/>
</dbReference>
<protein>
    <recommendedName>
        <fullName evidence="8">DNA topoisomerase 3</fullName>
        <ecNumber evidence="8">5.6.2.1</ecNumber>
    </recommendedName>
    <alternativeName>
        <fullName evidence="8">DNA topoisomerase III</fullName>
    </alternativeName>
</protein>
<dbReference type="FunFam" id="3.40.50.140:FF:000004">
    <property type="entry name" value="DNA topoisomerase 3"/>
    <property type="match status" value="1"/>
</dbReference>
<dbReference type="InterPro" id="IPR006171">
    <property type="entry name" value="TOPRIM_dom"/>
</dbReference>
<dbReference type="PROSITE" id="PS52039">
    <property type="entry name" value="TOPO_IA_2"/>
    <property type="match status" value="1"/>
</dbReference>
<dbReference type="GO" id="GO:0003917">
    <property type="term" value="F:DNA topoisomerase type I (single strand cut, ATP-independent) activity"/>
    <property type="evidence" value="ECO:0007669"/>
    <property type="project" value="UniProtKB-UniRule"/>
</dbReference>
<feature type="site" description="Interaction with DNA" evidence="8">
    <location>
        <position position="61"/>
    </location>
</feature>
<dbReference type="EC" id="5.6.2.1" evidence="8"/>
<dbReference type="InterPro" id="IPR023406">
    <property type="entry name" value="Topo_IA_AS"/>
</dbReference>